<dbReference type="EMBL" id="AGWQ01000006">
    <property type="protein sequence ID" value="EJZ86486.1"/>
    <property type="molecule type" value="Genomic_DNA"/>
</dbReference>
<name>K0YSB5_9ACTO</name>
<sequence length="340" mass="37844">MEAASSLSEQTTTVACAGSQDLTPTSMRRFGIFGTMTTKPKVTLVTSSAMPNLYHGEEGLLDALAERGCDPHIKVWNDPDVDWNEAGMVIVRSVSDYPLQRDTFLEWTKKVPRILNHPDILEWNTHKTYLRSLAKRGLPTIPTTWLEPEQNLSKHQIHTRFPASGEFIVKPAVSSGVRDIGRYTTLSTPQRQAAIAQVQQLLGEGRAVMVQRYLEEIDTNGEISLVFFNGLVSHAVVKRAQLHPASVTDPSMHEAVVTAQAADSVAWQWGEEIRRNLHAYVKERIGRDEQFLFNRVDLVPDGKGSFLVMEVSLVDADLYLGATPEALGNFADAISVRAHW</sequence>
<dbReference type="SUPFAM" id="SSF56059">
    <property type="entry name" value="Glutathione synthetase ATP-binding domain-like"/>
    <property type="match status" value="1"/>
</dbReference>
<evidence type="ECO:0000313" key="1">
    <source>
        <dbReference type="EMBL" id="EJZ86486.1"/>
    </source>
</evidence>
<proteinExistence type="predicted"/>
<keyword evidence="2" id="KW-1185">Reference proteome</keyword>
<dbReference type="Gene3D" id="3.30.1490.20">
    <property type="entry name" value="ATP-grasp fold, A domain"/>
    <property type="match status" value="1"/>
</dbReference>
<dbReference type="PATRIC" id="fig|883077.3.peg.1121"/>
<dbReference type="eggNOG" id="COG0189">
    <property type="taxonomic scope" value="Bacteria"/>
</dbReference>
<protein>
    <recommendedName>
        <fullName evidence="3">ATP-grasp domain-containing protein</fullName>
    </recommendedName>
</protein>
<dbReference type="Gene3D" id="3.40.50.20">
    <property type="match status" value="1"/>
</dbReference>
<evidence type="ECO:0000313" key="2">
    <source>
        <dbReference type="Proteomes" id="UP000003994"/>
    </source>
</evidence>
<dbReference type="PANTHER" id="PTHR39217:SF1">
    <property type="entry name" value="GLUTATHIONE SYNTHETASE"/>
    <property type="match status" value="1"/>
</dbReference>
<dbReference type="PANTHER" id="PTHR39217">
    <property type="match status" value="1"/>
</dbReference>
<dbReference type="InterPro" id="IPR013815">
    <property type="entry name" value="ATP_grasp_subdomain_1"/>
</dbReference>
<dbReference type="GO" id="GO:0005524">
    <property type="term" value="F:ATP binding"/>
    <property type="evidence" value="ECO:0007669"/>
    <property type="project" value="InterPro"/>
</dbReference>
<dbReference type="HOGENOM" id="CLU_070819_0_1_11"/>
<dbReference type="Proteomes" id="UP000003994">
    <property type="component" value="Unassembled WGS sequence"/>
</dbReference>
<reference evidence="1 2" key="1">
    <citation type="submission" date="2012-07" db="EMBL/GenBank/DDBJ databases">
        <title>The Genome Sequence of Actinomyces turicensis ACS-279-V-COL4.</title>
        <authorList>
            <consortium name="The Broad Institute Genome Sequencing Platform"/>
            <person name="Earl A."/>
            <person name="Ward D."/>
            <person name="Feldgarden M."/>
            <person name="Gevers D."/>
            <person name="Saerens B."/>
            <person name="Vaneechoutte M."/>
            <person name="Walker B."/>
            <person name="Young S.K."/>
            <person name="Zeng Q."/>
            <person name="Gargeya S."/>
            <person name="Fitzgerald M."/>
            <person name="Haas B."/>
            <person name="Abouelleil A."/>
            <person name="Alvarado L."/>
            <person name="Arachchi H.M."/>
            <person name="Berlin A."/>
            <person name="Chapman S.B."/>
            <person name="Goldberg J."/>
            <person name="Griggs A."/>
            <person name="Gujja S."/>
            <person name="Hansen M."/>
            <person name="Howarth C."/>
            <person name="Imamovic A."/>
            <person name="Larimer J."/>
            <person name="McCowen C."/>
            <person name="Montmayeur A."/>
            <person name="Murphy C."/>
            <person name="Neiman D."/>
            <person name="Pearson M."/>
            <person name="Priest M."/>
            <person name="Roberts A."/>
            <person name="Saif S."/>
            <person name="Shea T."/>
            <person name="Sisk P."/>
            <person name="Sykes S."/>
            <person name="Wortman J."/>
            <person name="Nusbaum C."/>
            <person name="Birren B."/>
        </authorList>
    </citation>
    <scope>NUCLEOTIDE SEQUENCE [LARGE SCALE GENOMIC DNA]</scope>
    <source>
        <strain evidence="1 2">ACS-279-V-Col4</strain>
    </source>
</reference>
<dbReference type="Gene3D" id="3.30.470.20">
    <property type="entry name" value="ATP-grasp fold, B domain"/>
    <property type="match status" value="1"/>
</dbReference>
<gene>
    <name evidence="1" type="ORF">HMPREF9241_01111</name>
</gene>
<organism evidence="1 2">
    <name type="scientific">Schaalia turicensis ACS-279-V-Col4</name>
    <dbReference type="NCBI Taxonomy" id="883077"/>
    <lineage>
        <taxon>Bacteria</taxon>
        <taxon>Bacillati</taxon>
        <taxon>Actinomycetota</taxon>
        <taxon>Actinomycetes</taxon>
        <taxon>Actinomycetales</taxon>
        <taxon>Actinomycetaceae</taxon>
        <taxon>Schaalia</taxon>
    </lineage>
</organism>
<accession>K0YSB5</accession>
<dbReference type="InterPro" id="IPR053191">
    <property type="entry name" value="DcsG_Biosynth_Enzyme"/>
</dbReference>
<dbReference type="STRING" id="883077.HMPREF9241_01111"/>
<dbReference type="AlphaFoldDB" id="K0YSB5"/>
<comment type="caution">
    <text evidence="1">The sequence shown here is derived from an EMBL/GenBank/DDBJ whole genome shotgun (WGS) entry which is preliminary data.</text>
</comment>
<evidence type="ECO:0008006" key="3">
    <source>
        <dbReference type="Google" id="ProtNLM"/>
    </source>
</evidence>